<evidence type="ECO:0000256" key="1">
    <source>
        <dbReference type="ARBA" id="ARBA00004430"/>
    </source>
</evidence>
<evidence type="ECO:0000256" key="10">
    <source>
        <dbReference type="ARBA" id="ARBA00023069"/>
    </source>
</evidence>
<feature type="region of interest" description="Disordered" evidence="14">
    <location>
        <begin position="563"/>
        <end position="591"/>
    </location>
</feature>
<keyword evidence="12" id="KW-0206">Cytoskeleton</keyword>
<name>A0A9P1DQ51_9DINO</name>
<dbReference type="GO" id="GO:0005524">
    <property type="term" value="F:ATP binding"/>
    <property type="evidence" value="ECO:0007669"/>
    <property type="project" value="UniProtKB-KW"/>
</dbReference>
<dbReference type="FunFam" id="3.20.180.20:FF:000001">
    <property type="entry name" value="Dynein axonemal heavy chain 5"/>
    <property type="match status" value="1"/>
</dbReference>
<evidence type="ECO:0000256" key="12">
    <source>
        <dbReference type="ARBA" id="ARBA00023212"/>
    </source>
</evidence>
<dbReference type="GO" id="GO:0005874">
    <property type="term" value="C:microtubule"/>
    <property type="evidence" value="ECO:0007669"/>
    <property type="project" value="UniProtKB-KW"/>
</dbReference>
<evidence type="ECO:0000256" key="14">
    <source>
        <dbReference type="SAM" id="MobiDB-lite"/>
    </source>
</evidence>
<keyword evidence="11" id="KW-0505">Motor protein</keyword>
<evidence type="ECO:0000256" key="5">
    <source>
        <dbReference type="ARBA" id="ARBA00022737"/>
    </source>
</evidence>
<evidence type="ECO:0000313" key="17">
    <source>
        <dbReference type="EMBL" id="CAL1167705.1"/>
    </source>
</evidence>
<dbReference type="Pfam" id="PF08393">
    <property type="entry name" value="DHC_N2"/>
    <property type="match status" value="2"/>
</dbReference>
<feature type="domain" description="Dynein heavy chain linker" evidence="15">
    <location>
        <begin position="1487"/>
        <end position="1698"/>
    </location>
</feature>
<dbReference type="EMBL" id="CAMXCT030006290">
    <property type="protein sequence ID" value="CAL4801642.1"/>
    <property type="molecule type" value="Genomic_DNA"/>
</dbReference>
<reference evidence="17" key="2">
    <citation type="submission" date="2024-04" db="EMBL/GenBank/DDBJ databases">
        <authorList>
            <person name="Chen Y."/>
            <person name="Shah S."/>
            <person name="Dougan E. K."/>
            <person name="Thang M."/>
            <person name="Chan C."/>
        </authorList>
    </citation>
    <scope>NUCLEOTIDE SEQUENCE [LARGE SCALE GENOMIC DNA]</scope>
</reference>
<feature type="compositionally biased region" description="Low complexity" evidence="14">
    <location>
        <begin position="21"/>
        <end position="31"/>
    </location>
</feature>
<dbReference type="GO" id="GO:0005930">
    <property type="term" value="C:axoneme"/>
    <property type="evidence" value="ECO:0007669"/>
    <property type="project" value="UniProtKB-SubCell"/>
</dbReference>
<dbReference type="OrthoDB" id="537704at2759"/>
<evidence type="ECO:0000256" key="4">
    <source>
        <dbReference type="ARBA" id="ARBA00022701"/>
    </source>
</evidence>
<reference evidence="16" key="1">
    <citation type="submission" date="2022-10" db="EMBL/GenBank/DDBJ databases">
        <authorList>
            <person name="Chen Y."/>
            <person name="Dougan E. K."/>
            <person name="Chan C."/>
            <person name="Rhodes N."/>
            <person name="Thang M."/>
        </authorList>
    </citation>
    <scope>NUCLEOTIDE SEQUENCE</scope>
</reference>
<dbReference type="FunFam" id="1.20.58.1120:FF:000001">
    <property type="entry name" value="dynein heavy chain 2, axonemal"/>
    <property type="match status" value="1"/>
</dbReference>
<keyword evidence="8" id="KW-0243">Dynein</keyword>
<feature type="region of interest" description="Disordered" evidence="14">
    <location>
        <begin position="1422"/>
        <end position="1449"/>
    </location>
</feature>
<evidence type="ECO:0000313" key="16">
    <source>
        <dbReference type="EMBL" id="CAI4014330.1"/>
    </source>
</evidence>
<evidence type="ECO:0000259" key="15">
    <source>
        <dbReference type="Pfam" id="PF08393"/>
    </source>
</evidence>
<feature type="domain" description="Dynein heavy chain linker" evidence="15">
    <location>
        <begin position="941"/>
        <end position="1119"/>
    </location>
</feature>
<keyword evidence="4" id="KW-0493">Microtubule</keyword>
<feature type="compositionally biased region" description="Basic and acidic residues" evidence="14">
    <location>
        <begin position="567"/>
        <end position="591"/>
    </location>
</feature>
<keyword evidence="19" id="KW-1185">Reference proteome</keyword>
<dbReference type="Proteomes" id="UP001152797">
    <property type="component" value="Unassembled WGS sequence"/>
</dbReference>
<dbReference type="InterPro" id="IPR042222">
    <property type="entry name" value="Dynein_2_N"/>
</dbReference>
<dbReference type="Gene3D" id="1.20.140.100">
    <property type="entry name" value="Dynein heavy chain, N-terminal domain 2"/>
    <property type="match status" value="1"/>
</dbReference>
<dbReference type="InterPro" id="IPR013602">
    <property type="entry name" value="Dynein_heavy_linker"/>
</dbReference>
<evidence type="ECO:0000256" key="13">
    <source>
        <dbReference type="ARBA" id="ARBA00023273"/>
    </source>
</evidence>
<dbReference type="InterPro" id="IPR026983">
    <property type="entry name" value="DHC"/>
</dbReference>
<feature type="region of interest" description="Disordered" evidence="14">
    <location>
        <begin position="48"/>
        <end position="73"/>
    </location>
</feature>
<evidence type="ECO:0000256" key="6">
    <source>
        <dbReference type="ARBA" id="ARBA00022741"/>
    </source>
</evidence>
<protein>
    <submittedName>
        <fullName evidence="18">Dynein heavy chain 1, axonemal</fullName>
    </submittedName>
</protein>
<evidence type="ECO:0000256" key="7">
    <source>
        <dbReference type="ARBA" id="ARBA00022840"/>
    </source>
</evidence>
<comment type="caution">
    <text evidence="16">The sequence shown here is derived from an EMBL/GenBank/DDBJ whole genome shotgun (WGS) entry which is preliminary data.</text>
</comment>
<dbReference type="GO" id="GO:0007018">
    <property type="term" value="P:microtubule-based movement"/>
    <property type="evidence" value="ECO:0007669"/>
    <property type="project" value="InterPro"/>
</dbReference>
<comment type="subcellular location">
    <subcellularLocation>
        <location evidence="1">Cytoplasm</location>
        <location evidence="1">Cytoskeleton</location>
        <location evidence="1">Cilium axoneme</location>
    </subcellularLocation>
</comment>
<keyword evidence="3" id="KW-0963">Cytoplasm</keyword>
<keyword evidence="9" id="KW-0175">Coiled coil</keyword>
<keyword evidence="6" id="KW-0547">Nucleotide-binding</keyword>
<dbReference type="PANTHER" id="PTHR45703">
    <property type="entry name" value="DYNEIN HEAVY CHAIN"/>
    <property type="match status" value="1"/>
</dbReference>
<dbReference type="GO" id="GO:0051959">
    <property type="term" value="F:dynein light intermediate chain binding"/>
    <property type="evidence" value="ECO:0007669"/>
    <property type="project" value="InterPro"/>
</dbReference>
<feature type="compositionally biased region" description="Basic and acidic residues" evidence="14">
    <location>
        <begin position="1435"/>
        <end position="1444"/>
    </location>
</feature>
<organism evidence="16">
    <name type="scientific">Cladocopium goreaui</name>
    <dbReference type="NCBI Taxonomy" id="2562237"/>
    <lineage>
        <taxon>Eukaryota</taxon>
        <taxon>Sar</taxon>
        <taxon>Alveolata</taxon>
        <taxon>Dinophyceae</taxon>
        <taxon>Suessiales</taxon>
        <taxon>Symbiodiniaceae</taxon>
        <taxon>Cladocopium</taxon>
    </lineage>
</organism>
<evidence type="ECO:0000313" key="18">
    <source>
        <dbReference type="EMBL" id="CAL4801642.1"/>
    </source>
</evidence>
<proteinExistence type="inferred from homology"/>
<dbReference type="Gene3D" id="3.20.180.20">
    <property type="entry name" value="Dynein heavy chain, N-terminal domain 2"/>
    <property type="match status" value="1"/>
</dbReference>
<gene>
    <name evidence="16" type="ORF">C1SCF055_LOCUS39240</name>
</gene>
<comment type="similarity">
    <text evidence="2">Belongs to the dynein heavy chain family.</text>
</comment>
<keyword evidence="5" id="KW-0677">Repeat</keyword>
<evidence type="ECO:0000256" key="3">
    <source>
        <dbReference type="ARBA" id="ARBA00022490"/>
    </source>
</evidence>
<dbReference type="EMBL" id="CAMXCT020006290">
    <property type="protein sequence ID" value="CAL1167705.1"/>
    <property type="molecule type" value="Genomic_DNA"/>
</dbReference>
<keyword evidence="13" id="KW-0966">Cell projection</keyword>
<keyword evidence="10" id="KW-0969">Cilium</keyword>
<accession>A0A9P1DQ51</accession>
<dbReference type="PANTHER" id="PTHR45703:SF36">
    <property type="entry name" value="DYNEIN HEAVY CHAIN, CYTOPLASMIC"/>
    <property type="match status" value="1"/>
</dbReference>
<evidence type="ECO:0000256" key="11">
    <source>
        <dbReference type="ARBA" id="ARBA00023175"/>
    </source>
</evidence>
<evidence type="ECO:0000256" key="8">
    <source>
        <dbReference type="ARBA" id="ARBA00023017"/>
    </source>
</evidence>
<feature type="region of interest" description="Disordered" evidence="14">
    <location>
        <begin position="1"/>
        <end position="33"/>
    </location>
</feature>
<evidence type="ECO:0000256" key="2">
    <source>
        <dbReference type="ARBA" id="ARBA00008887"/>
    </source>
</evidence>
<evidence type="ECO:0000313" key="19">
    <source>
        <dbReference type="Proteomes" id="UP001152797"/>
    </source>
</evidence>
<dbReference type="InterPro" id="IPR042228">
    <property type="entry name" value="Dynein_linker_3"/>
</dbReference>
<sequence length="1869" mass="212130">MPATSPDGRTKLTKLKGKGSPGKLSSSASGTGVQSDIDWRVFGLDLESGSTGAARSPVPPPPRLGSGPHAPKRTAGVKLESLDTSTPAAFDSVDLSHLRSAVKRSPGYQEQLPSLLTLLEERGVDYGRPNLDRDVQLPLEAFEDTTMWTRTPAEWQLLMRDANGQTTPLACTALRTMEDGSGRWQTASVLGWDAASQRYNVKWANGQEDKVLSLHVFFEGDDPILFADRLKTALQNRRYANSFLKYHFFVDSMPEDRSRKIGRESVARISKLAKGMLWDANSEFADKLNGKLETLLQDAQKEYVRVQNLITFEKVRSQGNLTVLPSDLVLPTPAESSPVPFLAVKVLPSWDTTMAPDPQVPRGFRQAFEWFCKASLVIRPEVCAALQVTRGMCLDLLTEKVFETAFNTPLRLQEFSERQEASIMRLKGRLGMWVNTIRMRITQCLQQATVKWYHLNETSIENYRASRLRPMLVCSGLMMSNAFLLLAEENLTSFVQVLESLTPLRVEMTKDRHVLRTLRNIVKPDPNKDEIAVEPTFKKALFKVEVVINPQIAAKAAAAAEAAAVPAEDKKKDEKKGKEKGKEEEKKPEEPPMLHFAYKTDLGEVKQAVLSMFDKGMGSFRDVHSIESVLLPHLIRDHHLDPIFSPTDAWVEDLRVRLEETLAKQEPWLQDILDAMESFKDVVVMDPEAAAAHLQQEPQAPAQVKAMIEERKERIRQIQESIPDDKESIVIGFYRIETGTIRTQLIEKLEMSTQLLLKSLAETLEVNIHEATVAFEGIFTKLQTQVATIEECSDMKDFLKSIPNELAKLAGAVNEAMQLTDLVEDLRFELPAETLEARWEMFGSSGLVKSRAAKCMEYLNTQHDGFLTSQESEQKEFDQRLVRLEEVIEGFSQYKDLGQVREVAEKVRMTSEEIKQCQDLVRLYNSREVLFDRDQTDYSNLQTMIKTFEPYNNLWKTAGDWVSNKEAWLQGAFNEIDPRYCENEVTNGIRLLFKTIRTLKENEETKSICGIAEQIKTELEEFKPNLPLVTGLRNEGMRQRHWEQISEKSGVQVGPGMEGGFTLQRMLDSGLLNFANEVAEVGDRAGKEYGLEKTLNKMKADWEPLSFDLSEKYRQCSLLYQSRILLTNFAMYFSRAAHLFLLFGQIYAVQPKPRTFLHKTEYDADAIQALADQLPPGITKDLFQSFSVCGTCKTFKRFGEENDGGYLHCMDSLQPSTLRAAYSMGVEQHDQWSLDVFNAFNIPIFQYDCTVSTPAQACDKCQFFPACMSSKELNKFPGKTTWTLKEAIDQSKMSDAPDRSLLMKMDIEFGEWSTLTDSDVATLKKFRQLVIEFHSLEYEENHKTYLQAMQALQHAGFKVAHVHGNNFASTYVKENFKIPMVVEVTLDASLAMLPKCRDPNYEALDRPNSVGGAEIRDIHTEPTEGEKTGTYVLKGDGEAGRSSDENGTLAHGSMPRCQAMVLLDEHIVTTQALAAGFLCHGASMVHLCQAMMFSTFKGPFEEDINEWNTRLMRVSETLEEWLKCQKAWMYLQPIFDSDDIMRQLPTEGKRFKHVDATRRQEMINTRENPKIIDICATEGLLEKWRECNITLDMVQKGLEDYLETKRNGFARFYFLSNDELLEILSQTKDPTRVQPFLSKVFEAMSKVIFTSDNEVTHMISPESEQVEMVSPVVTHQKAVEVWMGDLQDGMCMAIRNALEVGISSYNTMDRTDWVLANPAQIVLNGSQVFWTSEVEEAFDGNVLDQYAKKLSQQILDLIMLLRKGVSKLQTKTMNALIVIDVHAKDVIWGFVEQQVRDKTSFEWISQLRYYWEVDDRQQENMWVKCVQTSFPYGYEYLGNSMRLVITPLTDMWLAYGGVSKGTKLEGSGQ</sequence>
<dbReference type="GO" id="GO:0045505">
    <property type="term" value="F:dynein intermediate chain binding"/>
    <property type="evidence" value="ECO:0007669"/>
    <property type="project" value="InterPro"/>
</dbReference>
<keyword evidence="7" id="KW-0067">ATP-binding</keyword>
<dbReference type="Gene3D" id="1.10.287.2620">
    <property type="match status" value="1"/>
</dbReference>
<dbReference type="GO" id="GO:0030286">
    <property type="term" value="C:dynein complex"/>
    <property type="evidence" value="ECO:0007669"/>
    <property type="project" value="UniProtKB-KW"/>
</dbReference>
<dbReference type="FunFam" id="1.20.140.100:FF:000001">
    <property type="entry name" value="dynein heavy chain 17, axonemal"/>
    <property type="match status" value="1"/>
</dbReference>
<dbReference type="FunFam" id="1.10.287.2620:FF:000002">
    <property type="entry name" value="Dynein heavy chain 2, axonemal"/>
    <property type="match status" value="1"/>
</dbReference>
<dbReference type="EMBL" id="CAMXCT010006290">
    <property type="protein sequence ID" value="CAI4014330.1"/>
    <property type="molecule type" value="Genomic_DNA"/>
</dbReference>
<dbReference type="Gene3D" id="1.20.58.1120">
    <property type="match status" value="1"/>
</dbReference>
<evidence type="ECO:0000256" key="9">
    <source>
        <dbReference type="ARBA" id="ARBA00023054"/>
    </source>
</evidence>